<evidence type="ECO:0000313" key="1">
    <source>
        <dbReference type="EMBL" id="HAA4786777.1"/>
    </source>
</evidence>
<name>A0A6W3SFA3_LISMN</name>
<dbReference type="AlphaFoldDB" id="A0A6W3SFA3"/>
<sequence>MIFGTMDSDIERSEQVNINNTIEICRLKKMLQFQLEKRKELDFQIEILKRLINESYEKDLAETQQWLAERDEVQT</sequence>
<reference evidence="1" key="2">
    <citation type="submission" date="2019-10" db="EMBL/GenBank/DDBJ databases">
        <authorList>
            <consortium name="NCBI Pathogen Detection Project"/>
        </authorList>
    </citation>
    <scope>NUCLEOTIDE SEQUENCE</scope>
    <source>
        <strain evidence="1">Sam_6E72763A-D8B0-457C-9D97-08240C7357A7</strain>
    </source>
</reference>
<comment type="caution">
    <text evidence="1">The sequence shown here is derived from an EMBL/GenBank/DDBJ whole genome shotgun (WGS) entry which is preliminary data.</text>
</comment>
<reference evidence="1" key="1">
    <citation type="journal article" date="2018" name="Genome Biol.">
        <title>SKESA: strategic k-mer extension for scrupulous assemblies.</title>
        <authorList>
            <person name="Souvorov A."/>
            <person name="Agarwala R."/>
            <person name="Lipman D.J."/>
        </authorList>
    </citation>
    <scope>NUCLEOTIDE SEQUENCE</scope>
    <source>
        <strain evidence="1">Sam_6E72763A-D8B0-457C-9D97-08240C7357A7</strain>
    </source>
</reference>
<gene>
    <name evidence="1" type="ORF">GEU36_12110</name>
</gene>
<proteinExistence type="predicted"/>
<dbReference type="RefSeq" id="WP_060571405.1">
    <property type="nucleotide sequence ID" value="NZ_JAKTOB010000004.1"/>
</dbReference>
<accession>A0A6W3SFA3</accession>
<protein>
    <submittedName>
        <fullName evidence="1">Uncharacterized protein</fullName>
    </submittedName>
</protein>
<dbReference type="EMBL" id="DAACNS010000005">
    <property type="protein sequence ID" value="HAA4786777.1"/>
    <property type="molecule type" value="Genomic_DNA"/>
</dbReference>
<organism evidence="1">
    <name type="scientific">Listeria monocytogenes</name>
    <dbReference type="NCBI Taxonomy" id="1639"/>
    <lineage>
        <taxon>Bacteria</taxon>
        <taxon>Bacillati</taxon>
        <taxon>Bacillota</taxon>
        <taxon>Bacilli</taxon>
        <taxon>Bacillales</taxon>
        <taxon>Listeriaceae</taxon>
        <taxon>Listeria</taxon>
    </lineage>
</organism>